<protein>
    <submittedName>
        <fullName evidence="1">Uncharacterized protein</fullName>
    </submittedName>
</protein>
<reference evidence="1 2" key="1">
    <citation type="journal article" date="2022" name="Plant J.">
        <title>Chromosome-level genome of Camellia lanceoleosa provides a valuable resource for understanding genome evolution and self-incompatibility.</title>
        <authorList>
            <person name="Gong W."/>
            <person name="Xiao S."/>
            <person name="Wang L."/>
            <person name="Liao Z."/>
            <person name="Chang Y."/>
            <person name="Mo W."/>
            <person name="Hu G."/>
            <person name="Li W."/>
            <person name="Zhao G."/>
            <person name="Zhu H."/>
            <person name="Hu X."/>
            <person name="Ji K."/>
            <person name="Xiang X."/>
            <person name="Song Q."/>
            <person name="Yuan D."/>
            <person name="Jin S."/>
            <person name="Zhang L."/>
        </authorList>
    </citation>
    <scope>NUCLEOTIDE SEQUENCE [LARGE SCALE GENOMIC DNA]</scope>
    <source>
        <strain evidence="1">SQ_2022a</strain>
    </source>
</reference>
<proteinExistence type="predicted"/>
<dbReference type="EMBL" id="CM045771">
    <property type="protein sequence ID" value="KAI7987289.1"/>
    <property type="molecule type" value="Genomic_DNA"/>
</dbReference>
<dbReference type="Proteomes" id="UP001060215">
    <property type="component" value="Chromosome 14"/>
</dbReference>
<evidence type="ECO:0000313" key="2">
    <source>
        <dbReference type="Proteomes" id="UP001060215"/>
    </source>
</evidence>
<name>A0ACC0FG13_9ERIC</name>
<keyword evidence="2" id="KW-1185">Reference proteome</keyword>
<evidence type="ECO:0000313" key="1">
    <source>
        <dbReference type="EMBL" id="KAI7987289.1"/>
    </source>
</evidence>
<accession>A0ACC0FG13</accession>
<sequence length="156" mass="16685">MSAVGVFGSGWWSRVVGVAAWVFFCRQWVCLVGGVGSSLGVAAAYEWVVRAAVACLILAAVVCWVRSRSRGGMGVVAAEEWPWQRRCGVNLCFLLDVLSDNNGKVFCTRVVVTVRSASGLLVFACIRSASIGKFASAAAFTSTGYSAAGFFFYRML</sequence>
<organism evidence="1 2">
    <name type="scientific">Camellia lanceoleosa</name>
    <dbReference type="NCBI Taxonomy" id="1840588"/>
    <lineage>
        <taxon>Eukaryota</taxon>
        <taxon>Viridiplantae</taxon>
        <taxon>Streptophyta</taxon>
        <taxon>Embryophyta</taxon>
        <taxon>Tracheophyta</taxon>
        <taxon>Spermatophyta</taxon>
        <taxon>Magnoliopsida</taxon>
        <taxon>eudicotyledons</taxon>
        <taxon>Gunneridae</taxon>
        <taxon>Pentapetalae</taxon>
        <taxon>asterids</taxon>
        <taxon>Ericales</taxon>
        <taxon>Theaceae</taxon>
        <taxon>Camellia</taxon>
    </lineage>
</organism>
<gene>
    <name evidence="1" type="ORF">LOK49_LG13G02228</name>
</gene>
<comment type="caution">
    <text evidence="1">The sequence shown here is derived from an EMBL/GenBank/DDBJ whole genome shotgun (WGS) entry which is preliminary data.</text>
</comment>